<proteinExistence type="predicted"/>
<protein>
    <submittedName>
        <fullName evidence="2">Uncharacterized protein</fullName>
    </submittedName>
</protein>
<dbReference type="Proteomes" id="UP000499080">
    <property type="component" value="Unassembled WGS sequence"/>
</dbReference>
<sequence>MASGTNYCRKDVRTSSSRSMDPGLGRRHFSYDNMVKRRSTQQLYKTQTNSNQSQKSTSTSQCSVATGMDLYCQWQTGSEIMVARSQVKLPTHMLQSY</sequence>
<feature type="region of interest" description="Disordered" evidence="1">
    <location>
        <begin position="1"/>
        <end position="62"/>
    </location>
</feature>
<dbReference type="EMBL" id="BGPR01000014">
    <property type="protein sequence ID" value="GBL77879.1"/>
    <property type="molecule type" value="Genomic_DNA"/>
</dbReference>
<comment type="caution">
    <text evidence="2">The sequence shown here is derived from an EMBL/GenBank/DDBJ whole genome shotgun (WGS) entry which is preliminary data.</text>
</comment>
<feature type="compositionally biased region" description="Low complexity" evidence="1">
    <location>
        <begin position="45"/>
        <end position="61"/>
    </location>
</feature>
<name>A0A4Y2AEX6_ARAVE</name>
<keyword evidence="3" id="KW-1185">Reference proteome</keyword>
<gene>
    <name evidence="2" type="ORF">AVEN_143216_1</name>
</gene>
<evidence type="ECO:0000313" key="2">
    <source>
        <dbReference type="EMBL" id="GBL77879.1"/>
    </source>
</evidence>
<evidence type="ECO:0000313" key="3">
    <source>
        <dbReference type="Proteomes" id="UP000499080"/>
    </source>
</evidence>
<evidence type="ECO:0000256" key="1">
    <source>
        <dbReference type="SAM" id="MobiDB-lite"/>
    </source>
</evidence>
<reference evidence="2 3" key="1">
    <citation type="journal article" date="2019" name="Sci. Rep.">
        <title>Orb-weaving spider Araneus ventricosus genome elucidates the spidroin gene catalogue.</title>
        <authorList>
            <person name="Kono N."/>
            <person name="Nakamura H."/>
            <person name="Ohtoshi R."/>
            <person name="Moran D.A.P."/>
            <person name="Shinohara A."/>
            <person name="Yoshida Y."/>
            <person name="Fujiwara M."/>
            <person name="Mori M."/>
            <person name="Tomita M."/>
            <person name="Arakawa K."/>
        </authorList>
    </citation>
    <scope>NUCLEOTIDE SEQUENCE [LARGE SCALE GENOMIC DNA]</scope>
</reference>
<organism evidence="2 3">
    <name type="scientific">Araneus ventricosus</name>
    <name type="common">Orbweaver spider</name>
    <name type="synonym">Epeira ventricosa</name>
    <dbReference type="NCBI Taxonomy" id="182803"/>
    <lineage>
        <taxon>Eukaryota</taxon>
        <taxon>Metazoa</taxon>
        <taxon>Ecdysozoa</taxon>
        <taxon>Arthropoda</taxon>
        <taxon>Chelicerata</taxon>
        <taxon>Arachnida</taxon>
        <taxon>Araneae</taxon>
        <taxon>Araneomorphae</taxon>
        <taxon>Entelegynae</taxon>
        <taxon>Araneoidea</taxon>
        <taxon>Araneidae</taxon>
        <taxon>Araneus</taxon>
    </lineage>
</organism>
<accession>A0A4Y2AEX6</accession>
<dbReference type="AlphaFoldDB" id="A0A4Y2AEX6"/>